<evidence type="ECO:0000313" key="4">
    <source>
        <dbReference type="EMBL" id="OLY68122.1"/>
    </source>
</evidence>
<evidence type="ECO:0000256" key="2">
    <source>
        <dbReference type="ARBA" id="ARBA00022840"/>
    </source>
</evidence>
<protein>
    <recommendedName>
        <fullName evidence="3">Sigma-54 factor interaction domain-containing protein</fullName>
    </recommendedName>
</protein>
<sequence length="567" mass="63569">MKTLFNILLNDEIDTVDIRIINFSEEKRPADLALYWYQAGLKSSRQQTVSLTGDITDMISQAVMDEWKQALNLLVKQENIKALEKRYPNFMQWIALITAQGPGVVLQNEHNLFSDLAITDPYDQVNDRLFVSQARTIVTRKTVFLLPDSSPSSSALYREDDRNEFIRSLSAFLSAGNTSIALAKSGNKTGGDVSIFNTVLASLFARTSQLRLDEDTGIHIKHGPLLIEGDTGTGKSAAAKHLATKMGKAMVEINLAAVSETLLETRMRGSTKGAFTDAIDKNGFFEEAHNGVLFLDELQSASLASQTQLLDLLSAISNDVWISKVGEDASKTKYDVKVVLAVNEPVSRLLAEGRLRRDLFHRIRDVVKFKSLNELFAEDRAHALLTLILTLYRWKSFNQPVFASDGKSMQALSQLFTVYEEGVIDKILCAPWPGNFRQLERFAWDLFFVLGDRTRVTNEIIDSLLKEEANRIPASFIEAQQINNEQTAPTIFSEVENIIKKNHFNLKASLPELGVYRLRTYNALKGFIRENRAQFSKGFLADSKITKIITSEIAGRKGPENYKPITS</sequence>
<organism evidence="4 5">
    <name type="scientific">Citrobacter braakii</name>
    <dbReference type="NCBI Taxonomy" id="57706"/>
    <lineage>
        <taxon>Bacteria</taxon>
        <taxon>Pseudomonadati</taxon>
        <taxon>Pseudomonadota</taxon>
        <taxon>Gammaproteobacteria</taxon>
        <taxon>Enterobacterales</taxon>
        <taxon>Enterobacteriaceae</taxon>
        <taxon>Citrobacter</taxon>
        <taxon>Citrobacter freundii complex</taxon>
    </lineage>
</organism>
<dbReference type="SMART" id="SM00382">
    <property type="entry name" value="AAA"/>
    <property type="match status" value="1"/>
</dbReference>
<dbReference type="PANTHER" id="PTHR32071">
    <property type="entry name" value="TRANSCRIPTIONAL REGULATORY PROTEIN"/>
    <property type="match status" value="1"/>
</dbReference>
<dbReference type="InterPro" id="IPR002078">
    <property type="entry name" value="Sigma_54_int"/>
</dbReference>
<name>A0AA44RG65_CITBR</name>
<accession>A0AA44RG65</accession>
<keyword evidence="1" id="KW-0547">Nucleotide-binding</keyword>
<comment type="caution">
    <text evidence="4">The sequence shown here is derived from an EMBL/GenBank/DDBJ whole genome shotgun (WGS) entry which is preliminary data.</text>
</comment>
<dbReference type="Gene3D" id="3.40.50.300">
    <property type="entry name" value="P-loop containing nucleotide triphosphate hydrolases"/>
    <property type="match status" value="1"/>
</dbReference>
<feature type="domain" description="Sigma-54 factor interaction" evidence="3">
    <location>
        <begin position="237"/>
        <end position="448"/>
    </location>
</feature>
<dbReference type="Pfam" id="PF00158">
    <property type="entry name" value="Sigma54_activat"/>
    <property type="match status" value="1"/>
</dbReference>
<gene>
    <name evidence="4" type="ORF">BWD41_17680</name>
</gene>
<dbReference type="GO" id="GO:0005524">
    <property type="term" value="F:ATP binding"/>
    <property type="evidence" value="ECO:0007669"/>
    <property type="project" value="UniProtKB-KW"/>
</dbReference>
<evidence type="ECO:0000313" key="5">
    <source>
        <dbReference type="Proteomes" id="UP000185597"/>
    </source>
</evidence>
<dbReference type="GO" id="GO:0006355">
    <property type="term" value="P:regulation of DNA-templated transcription"/>
    <property type="evidence" value="ECO:0007669"/>
    <property type="project" value="InterPro"/>
</dbReference>
<proteinExistence type="predicted"/>
<dbReference type="InterPro" id="IPR003593">
    <property type="entry name" value="AAA+_ATPase"/>
</dbReference>
<dbReference type="AlphaFoldDB" id="A0AA44RG65"/>
<evidence type="ECO:0000256" key="1">
    <source>
        <dbReference type="ARBA" id="ARBA00022741"/>
    </source>
</evidence>
<reference evidence="4 5" key="1">
    <citation type="submission" date="2017-01" db="EMBL/GenBank/DDBJ databases">
        <title>First report of the plasmid-mediated mcr-1 gene in Citrobacter freudii.</title>
        <authorList>
            <person name="Liu J."/>
            <person name="Yang Y."/>
            <person name="Li Y."/>
            <person name="Liu D."/>
            <person name="Tuo H."/>
            <person name="Davis M."/>
            <person name="Zhang A."/>
        </authorList>
    </citation>
    <scope>NUCLEOTIDE SEQUENCE [LARGE SCALE GENOMIC DNA]</scope>
    <source>
        <strain evidence="4 5">SCC4</strain>
    </source>
</reference>
<dbReference type="SUPFAM" id="SSF52540">
    <property type="entry name" value="P-loop containing nucleoside triphosphate hydrolases"/>
    <property type="match status" value="1"/>
</dbReference>
<dbReference type="PROSITE" id="PS50045">
    <property type="entry name" value="SIGMA54_INTERACT_4"/>
    <property type="match status" value="1"/>
</dbReference>
<keyword evidence="2" id="KW-0067">ATP-binding</keyword>
<dbReference type="RefSeq" id="WP_040229908.1">
    <property type="nucleotide sequence ID" value="NZ_JAXAZL010000004.1"/>
</dbReference>
<dbReference type="CDD" id="cd00009">
    <property type="entry name" value="AAA"/>
    <property type="match status" value="1"/>
</dbReference>
<dbReference type="EMBL" id="MTCP01000008">
    <property type="protein sequence ID" value="OLY68122.1"/>
    <property type="molecule type" value="Genomic_DNA"/>
</dbReference>
<evidence type="ECO:0000259" key="3">
    <source>
        <dbReference type="PROSITE" id="PS50045"/>
    </source>
</evidence>
<dbReference type="InterPro" id="IPR027417">
    <property type="entry name" value="P-loop_NTPase"/>
</dbReference>
<dbReference type="Proteomes" id="UP000185597">
    <property type="component" value="Unassembled WGS sequence"/>
</dbReference>